<feature type="transmembrane region" description="Helical" evidence="1">
    <location>
        <begin position="52"/>
        <end position="70"/>
    </location>
</feature>
<accession>A0A4R4YH59</accession>
<protein>
    <submittedName>
        <fullName evidence="2">Uncharacterized protein</fullName>
    </submittedName>
</protein>
<reference evidence="2 3" key="1">
    <citation type="submission" date="2019-03" db="EMBL/GenBank/DDBJ databases">
        <title>Draft genome sequences of novel Actinobacteria.</title>
        <authorList>
            <person name="Sahin N."/>
            <person name="Ay H."/>
            <person name="Saygin H."/>
        </authorList>
    </citation>
    <scope>NUCLEOTIDE SEQUENCE [LARGE SCALE GENOMIC DNA]</scope>
    <source>
        <strain evidence="2 3">CH32</strain>
    </source>
</reference>
<comment type="caution">
    <text evidence="2">The sequence shown here is derived from an EMBL/GenBank/DDBJ whole genome shotgun (WGS) entry which is preliminary data.</text>
</comment>
<evidence type="ECO:0000256" key="1">
    <source>
        <dbReference type="SAM" id="Phobius"/>
    </source>
</evidence>
<evidence type="ECO:0000313" key="3">
    <source>
        <dbReference type="Proteomes" id="UP000295302"/>
    </source>
</evidence>
<feature type="transmembrane region" description="Helical" evidence="1">
    <location>
        <begin position="24"/>
        <end position="46"/>
    </location>
</feature>
<sequence>MPRKVLNQSTSMCVRTIPTPPHTLAPLEIVLVIVIFVFSGALVAAGHAMEEIVALVCAGGVIGYRLMRLGRNATTTALQR</sequence>
<dbReference type="AlphaFoldDB" id="A0A4R4YH59"/>
<proteinExistence type="predicted"/>
<dbReference type="EMBL" id="SMKQ01000103">
    <property type="protein sequence ID" value="TDD44198.1"/>
    <property type="molecule type" value="Genomic_DNA"/>
</dbReference>
<dbReference type="RefSeq" id="WP_132616956.1">
    <property type="nucleotide sequence ID" value="NZ_SMKQ01000103.1"/>
</dbReference>
<gene>
    <name evidence="2" type="ORF">E1286_27590</name>
</gene>
<keyword evidence="1" id="KW-0812">Transmembrane</keyword>
<organism evidence="2 3">
    <name type="scientific">Nonomuraea terrae</name>
    <dbReference type="NCBI Taxonomy" id="2530383"/>
    <lineage>
        <taxon>Bacteria</taxon>
        <taxon>Bacillati</taxon>
        <taxon>Actinomycetota</taxon>
        <taxon>Actinomycetes</taxon>
        <taxon>Streptosporangiales</taxon>
        <taxon>Streptosporangiaceae</taxon>
        <taxon>Nonomuraea</taxon>
    </lineage>
</organism>
<keyword evidence="1" id="KW-0472">Membrane</keyword>
<name>A0A4R4YH59_9ACTN</name>
<keyword evidence="1" id="KW-1133">Transmembrane helix</keyword>
<evidence type="ECO:0000313" key="2">
    <source>
        <dbReference type="EMBL" id="TDD44198.1"/>
    </source>
</evidence>
<keyword evidence="3" id="KW-1185">Reference proteome</keyword>
<dbReference type="Proteomes" id="UP000295302">
    <property type="component" value="Unassembled WGS sequence"/>
</dbReference>